<dbReference type="Proteomes" id="UP000745577">
    <property type="component" value="Unassembled WGS sequence"/>
</dbReference>
<protein>
    <submittedName>
        <fullName evidence="1">HAD family phosphatase</fullName>
    </submittedName>
</protein>
<dbReference type="PANTHER" id="PTHR10000:SF8">
    <property type="entry name" value="HAD SUPERFAMILY HYDROLASE-LIKE, TYPE 3"/>
    <property type="match status" value="1"/>
</dbReference>
<dbReference type="NCBIfam" id="TIGR01484">
    <property type="entry name" value="HAD-SF-IIB"/>
    <property type="match status" value="1"/>
</dbReference>
<dbReference type="Pfam" id="PF08282">
    <property type="entry name" value="Hydrolase_3"/>
    <property type="match status" value="1"/>
</dbReference>
<dbReference type="GO" id="GO:0005829">
    <property type="term" value="C:cytosol"/>
    <property type="evidence" value="ECO:0007669"/>
    <property type="project" value="TreeGrafter"/>
</dbReference>
<evidence type="ECO:0000313" key="1">
    <source>
        <dbReference type="EMBL" id="MCA9380200.1"/>
    </source>
</evidence>
<dbReference type="Gene3D" id="3.40.50.1000">
    <property type="entry name" value="HAD superfamily/HAD-like"/>
    <property type="match status" value="2"/>
</dbReference>
<dbReference type="PANTHER" id="PTHR10000">
    <property type="entry name" value="PHOSPHOSERINE PHOSPHATASE"/>
    <property type="match status" value="1"/>
</dbReference>
<dbReference type="InterPro" id="IPR036412">
    <property type="entry name" value="HAD-like_sf"/>
</dbReference>
<dbReference type="SUPFAM" id="SSF56784">
    <property type="entry name" value="HAD-like"/>
    <property type="match status" value="1"/>
</dbReference>
<organism evidence="1 2">
    <name type="scientific">Candidatus Dojkabacteria bacterium</name>
    <dbReference type="NCBI Taxonomy" id="2099670"/>
    <lineage>
        <taxon>Bacteria</taxon>
        <taxon>Candidatus Dojkabacteria</taxon>
    </lineage>
</organism>
<dbReference type="InterPro" id="IPR023214">
    <property type="entry name" value="HAD_sf"/>
</dbReference>
<sequence length="251" mass="27579">MDFSKIKLIFLDVDGVIAKNFMTPTTPEMLAALDSLTSKYHVSLCTGRSVQSAKHIIDGAELKNFYHVLETGSKVLAPGGKFEYEKTLSKDEINKLIDMTNPMGCFYGVCVNGEWIDDIKEVSSDAITILSINTDSKEKTREVLDVIEPIAENFYISTLVSSFYPDGAHIHITNKDVSKGEGVRYVKNALGLSKENCLGVGDSIGDLPMLKECGIKVVMGNADEETKSHADLVIGDFEDDGLIKFIQENLL</sequence>
<proteinExistence type="predicted"/>
<dbReference type="InterPro" id="IPR006379">
    <property type="entry name" value="HAD-SF_hydro_IIB"/>
</dbReference>
<dbReference type="AlphaFoldDB" id="A0A955I709"/>
<dbReference type="EMBL" id="JAGQLL010000038">
    <property type="protein sequence ID" value="MCA9380200.1"/>
    <property type="molecule type" value="Genomic_DNA"/>
</dbReference>
<comment type="caution">
    <text evidence="1">The sequence shown here is derived from an EMBL/GenBank/DDBJ whole genome shotgun (WGS) entry which is preliminary data.</text>
</comment>
<evidence type="ECO:0000313" key="2">
    <source>
        <dbReference type="Proteomes" id="UP000745577"/>
    </source>
</evidence>
<gene>
    <name evidence="1" type="ORF">KC675_03410</name>
</gene>
<accession>A0A955I709</accession>
<dbReference type="GO" id="GO:0000287">
    <property type="term" value="F:magnesium ion binding"/>
    <property type="evidence" value="ECO:0007669"/>
    <property type="project" value="TreeGrafter"/>
</dbReference>
<reference evidence="1" key="1">
    <citation type="submission" date="2020-04" db="EMBL/GenBank/DDBJ databases">
        <authorList>
            <person name="Zhang T."/>
        </authorList>
    </citation>
    <scope>NUCLEOTIDE SEQUENCE</scope>
    <source>
        <strain evidence="1">HKST-UBA15</strain>
    </source>
</reference>
<reference evidence="1" key="2">
    <citation type="journal article" date="2021" name="Microbiome">
        <title>Successional dynamics and alternative stable states in a saline activated sludge microbial community over 9 years.</title>
        <authorList>
            <person name="Wang Y."/>
            <person name="Ye J."/>
            <person name="Ju F."/>
            <person name="Liu L."/>
            <person name="Boyd J.A."/>
            <person name="Deng Y."/>
            <person name="Parks D.H."/>
            <person name="Jiang X."/>
            <person name="Yin X."/>
            <person name="Woodcroft B.J."/>
            <person name="Tyson G.W."/>
            <person name="Hugenholtz P."/>
            <person name="Polz M.F."/>
            <person name="Zhang T."/>
        </authorList>
    </citation>
    <scope>NUCLEOTIDE SEQUENCE</scope>
    <source>
        <strain evidence="1">HKST-UBA15</strain>
    </source>
</reference>
<dbReference type="Gene3D" id="3.30.1240.10">
    <property type="match status" value="1"/>
</dbReference>
<dbReference type="GO" id="GO:0016791">
    <property type="term" value="F:phosphatase activity"/>
    <property type="evidence" value="ECO:0007669"/>
    <property type="project" value="TreeGrafter"/>
</dbReference>
<name>A0A955I709_9BACT</name>